<dbReference type="InterPro" id="IPR037185">
    <property type="entry name" value="EmrE-like"/>
</dbReference>
<keyword evidence="2" id="KW-1133">Transmembrane helix</keyword>
<dbReference type="PANTHER" id="PTHR22911:SF79">
    <property type="entry name" value="MOBA-LIKE NTP TRANSFERASE DOMAIN-CONTAINING PROTEIN"/>
    <property type="match status" value="1"/>
</dbReference>
<feature type="transmembrane region" description="Helical" evidence="2">
    <location>
        <begin position="238"/>
        <end position="261"/>
    </location>
</feature>
<feature type="transmembrane region" description="Helical" evidence="2">
    <location>
        <begin position="268"/>
        <end position="288"/>
    </location>
</feature>
<keyword evidence="2" id="KW-0472">Membrane</keyword>
<protein>
    <submittedName>
        <fullName evidence="4">Threonine/homoserine efflux transporter RhtA</fullName>
    </submittedName>
</protein>
<feature type="transmembrane region" description="Helical" evidence="2">
    <location>
        <begin position="111"/>
        <end position="130"/>
    </location>
</feature>
<feature type="transmembrane region" description="Helical" evidence="2">
    <location>
        <begin position="294"/>
        <end position="310"/>
    </location>
</feature>
<evidence type="ECO:0000256" key="2">
    <source>
        <dbReference type="SAM" id="Phobius"/>
    </source>
</evidence>
<keyword evidence="2" id="KW-0812">Transmembrane</keyword>
<feature type="domain" description="EamA" evidence="3">
    <location>
        <begin position="166"/>
        <end position="310"/>
    </location>
</feature>
<evidence type="ECO:0000259" key="3">
    <source>
        <dbReference type="Pfam" id="PF00892"/>
    </source>
</evidence>
<feature type="transmembrane region" description="Helical" evidence="2">
    <location>
        <begin position="165"/>
        <end position="184"/>
    </location>
</feature>
<feature type="transmembrane region" description="Helical" evidence="2">
    <location>
        <begin position="86"/>
        <end position="105"/>
    </location>
</feature>
<feature type="transmembrane region" description="Helical" evidence="2">
    <location>
        <begin position="54"/>
        <end position="74"/>
    </location>
</feature>
<dbReference type="Pfam" id="PF00892">
    <property type="entry name" value="EamA"/>
    <property type="match status" value="2"/>
</dbReference>
<reference evidence="4 5" key="1">
    <citation type="submission" date="2019-03" db="EMBL/GenBank/DDBJ databases">
        <title>Sequencing the genomes of 1000 actinobacteria strains.</title>
        <authorList>
            <person name="Klenk H.-P."/>
        </authorList>
    </citation>
    <scope>NUCLEOTIDE SEQUENCE [LARGE SCALE GENOMIC DNA]</scope>
    <source>
        <strain evidence="4 5">DSM 44969</strain>
    </source>
</reference>
<dbReference type="SUPFAM" id="SSF103481">
    <property type="entry name" value="Multidrug resistance efflux transporter EmrE"/>
    <property type="match status" value="2"/>
</dbReference>
<comment type="similarity">
    <text evidence="1">Belongs to the EamA transporter family.</text>
</comment>
<feature type="transmembrane region" description="Helical" evidence="2">
    <location>
        <begin position="196"/>
        <end position="218"/>
    </location>
</feature>
<dbReference type="GO" id="GO:0016020">
    <property type="term" value="C:membrane"/>
    <property type="evidence" value="ECO:0007669"/>
    <property type="project" value="InterPro"/>
</dbReference>
<name>A0A4R1I054_PSEEN</name>
<keyword evidence="5" id="KW-1185">Reference proteome</keyword>
<dbReference type="EMBL" id="SMFZ01000001">
    <property type="protein sequence ID" value="TCK27211.1"/>
    <property type="molecule type" value="Genomic_DNA"/>
</dbReference>
<dbReference type="PANTHER" id="PTHR22911">
    <property type="entry name" value="ACYL-MALONYL CONDENSING ENZYME-RELATED"/>
    <property type="match status" value="1"/>
</dbReference>
<sequence length="326" mass="33824">MTPDNLRSYCHECMNTTVLTRGLPWALVSAAAFGFSGPLGDSLMTAGWSTGATTLVRIGGAALILLPVAVVLGLRHRPTGASLRTIATYGVFAVAGAQLCFFYALQHLDVGVALLLEFLAPVLLVGWTWFRTRRPPRTVTVLGCAVAIVGLMFVVDVFGAGRVDLVGVLWGLAAAVCVCVYFSLPAGSDGDGGVPPMLLISGGTIVAAVLLTATGLLGLTPLHVGARTAVLGGVSMHWLLVAAQMVVIATVVAYLTGVIGIRRLETRVASFVGLSEVLFGVLAAWLLVDQIPTLAQLFGGLLILAGIVLIRRAELRTATTAEPVGA</sequence>
<evidence type="ECO:0000313" key="5">
    <source>
        <dbReference type="Proteomes" id="UP000295560"/>
    </source>
</evidence>
<dbReference type="InterPro" id="IPR000620">
    <property type="entry name" value="EamA_dom"/>
</dbReference>
<organism evidence="4 5">
    <name type="scientific">Pseudonocardia endophytica</name>
    <dbReference type="NCBI Taxonomy" id="401976"/>
    <lineage>
        <taxon>Bacteria</taxon>
        <taxon>Bacillati</taxon>
        <taxon>Actinomycetota</taxon>
        <taxon>Actinomycetes</taxon>
        <taxon>Pseudonocardiales</taxon>
        <taxon>Pseudonocardiaceae</taxon>
        <taxon>Pseudonocardia</taxon>
    </lineage>
</organism>
<feature type="domain" description="EamA" evidence="3">
    <location>
        <begin position="21"/>
        <end position="155"/>
    </location>
</feature>
<evidence type="ECO:0000256" key="1">
    <source>
        <dbReference type="ARBA" id="ARBA00007362"/>
    </source>
</evidence>
<gene>
    <name evidence="4" type="ORF">EV378_3078</name>
</gene>
<dbReference type="AlphaFoldDB" id="A0A4R1I054"/>
<evidence type="ECO:0000313" key="4">
    <source>
        <dbReference type="EMBL" id="TCK27211.1"/>
    </source>
</evidence>
<feature type="transmembrane region" description="Helical" evidence="2">
    <location>
        <begin position="139"/>
        <end position="159"/>
    </location>
</feature>
<accession>A0A4R1I054</accession>
<comment type="caution">
    <text evidence="4">The sequence shown here is derived from an EMBL/GenBank/DDBJ whole genome shotgun (WGS) entry which is preliminary data.</text>
</comment>
<proteinExistence type="inferred from homology"/>
<dbReference type="Proteomes" id="UP000295560">
    <property type="component" value="Unassembled WGS sequence"/>
</dbReference>